<feature type="non-terminal residue" evidence="1">
    <location>
        <position position="1"/>
    </location>
</feature>
<comment type="caution">
    <text evidence="1">The sequence shown here is derived from an EMBL/GenBank/DDBJ whole genome shotgun (WGS) entry which is preliminary data.</text>
</comment>
<evidence type="ECO:0000313" key="2">
    <source>
        <dbReference type="Proteomes" id="UP001469553"/>
    </source>
</evidence>
<protein>
    <submittedName>
        <fullName evidence="1">Uncharacterized protein</fullName>
    </submittedName>
</protein>
<organism evidence="1 2">
    <name type="scientific">Ameca splendens</name>
    <dbReference type="NCBI Taxonomy" id="208324"/>
    <lineage>
        <taxon>Eukaryota</taxon>
        <taxon>Metazoa</taxon>
        <taxon>Chordata</taxon>
        <taxon>Craniata</taxon>
        <taxon>Vertebrata</taxon>
        <taxon>Euteleostomi</taxon>
        <taxon>Actinopterygii</taxon>
        <taxon>Neopterygii</taxon>
        <taxon>Teleostei</taxon>
        <taxon>Neoteleostei</taxon>
        <taxon>Acanthomorphata</taxon>
        <taxon>Ovalentaria</taxon>
        <taxon>Atherinomorphae</taxon>
        <taxon>Cyprinodontiformes</taxon>
        <taxon>Goodeidae</taxon>
        <taxon>Ameca</taxon>
    </lineage>
</organism>
<name>A0ABV1A639_9TELE</name>
<gene>
    <name evidence="1" type="ORF">AMECASPLE_038232</name>
</gene>
<sequence>SGGNATKSLLPTANKTKKKKRLIHHLLFWLKLPSLISSYFHLRTPKVITWDVAKCTGLLLLWLLSCCPPLDVPRVSLAHLPVCPPMLSVQQRTPARIKPHSSHPPTATYSVSDDNITTSSSFPLIINSKNLNNTQFIIIQ</sequence>
<dbReference type="Proteomes" id="UP001469553">
    <property type="component" value="Unassembled WGS sequence"/>
</dbReference>
<accession>A0ABV1A639</accession>
<evidence type="ECO:0000313" key="1">
    <source>
        <dbReference type="EMBL" id="MEQ2313111.1"/>
    </source>
</evidence>
<keyword evidence="2" id="KW-1185">Reference proteome</keyword>
<dbReference type="EMBL" id="JAHRIP010082156">
    <property type="protein sequence ID" value="MEQ2313111.1"/>
    <property type="molecule type" value="Genomic_DNA"/>
</dbReference>
<reference evidence="1 2" key="1">
    <citation type="submission" date="2021-06" db="EMBL/GenBank/DDBJ databases">
        <authorList>
            <person name="Palmer J.M."/>
        </authorList>
    </citation>
    <scope>NUCLEOTIDE SEQUENCE [LARGE SCALE GENOMIC DNA]</scope>
    <source>
        <strain evidence="1 2">AS_MEX2019</strain>
        <tissue evidence="1">Muscle</tissue>
    </source>
</reference>
<proteinExistence type="predicted"/>